<dbReference type="AlphaFoldDB" id="A0A1W1BY00"/>
<protein>
    <submittedName>
        <fullName evidence="2">Uncharacterized protein</fullName>
    </submittedName>
</protein>
<organism evidence="2">
    <name type="scientific">hydrothermal vent metagenome</name>
    <dbReference type="NCBI Taxonomy" id="652676"/>
    <lineage>
        <taxon>unclassified sequences</taxon>
        <taxon>metagenomes</taxon>
        <taxon>ecological metagenomes</taxon>
    </lineage>
</organism>
<dbReference type="EMBL" id="FPHF01000045">
    <property type="protein sequence ID" value="SFV58383.1"/>
    <property type="molecule type" value="Genomic_DNA"/>
</dbReference>
<dbReference type="Pfam" id="PF13424">
    <property type="entry name" value="TPR_12"/>
    <property type="match status" value="1"/>
</dbReference>
<proteinExistence type="predicted"/>
<dbReference type="InterPro" id="IPR019734">
    <property type="entry name" value="TPR_rpt"/>
</dbReference>
<dbReference type="InterPro" id="IPR011990">
    <property type="entry name" value="TPR-like_helical_dom_sf"/>
</dbReference>
<keyword evidence="1" id="KW-0472">Membrane</keyword>
<name>A0A1W1BY00_9ZZZZ</name>
<keyword evidence="1" id="KW-1133">Transmembrane helix</keyword>
<feature type="transmembrane region" description="Helical" evidence="1">
    <location>
        <begin position="12"/>
        <end position="32"/>
    </location>
</feature>
<sequence>MNSFFIEFRDPLFSIIIFFSIIFTITFFSYWWNKYKRKEDSKYLDRFLKQFASLPSKDELKVLISSGDISEKSWLLLAHSYYKSGNYEKSIEIYNEILNICNSKNRLETMFLLGKTYLKAGFLERAKQIFLSILKTNPRTPEALKSLLLVYEQMRDYKSALDVLEPLDELQEDISLEGNYLRVMAILNDNKIPQDEKSQKLLEIYTTSHQLVYMLFEYLFLHNPTLAWEYFDHSKSELLCDILWKIEPKDLNLDIISQNGYLRELYSARGDVDFAKSSSIFELDVLIKLGGKAKATLSFEYMCDHCKIVHPFVFHRCPSCHTIDSVHVECQLSKDFYKDIGDEYNSFQ</sequence>
<keyword evidence="1" id="KW-0812">Transmembrane</keyword>
<reference evidence="2" key="1">
    <citation type="submission" date="2016-10" db="EMBL/GenBank/DDBJ databases">
        <authorList>
            <person name="de Groot N.N."/>
        </authorList>
    </citation>
    <scope>NUCLEOTIDE SEQUENCE</scope>
</reference>
<dbReference type="SUPFAM" id="SSF48452">
    <property type="entry name" value="TPR-like"/>
    <property type="match status" value="1"/>
</dbReference>
<dbReference type="PROSITE" id="PS50005">
    <property type="entry name" value="TPR"/>
    <property type="match status" value="2"/>
</dbReference>
<dbReference type="SMART" id="SM00028">
    <property type="entry name" value="TPR"/>
    <property type="match status" value="2"/>
</dbReference>
<evidence type="ECO:0000256" key="1">
    <source>
        <dbReference type="SAM" id="Phobius"/>
    </source>
</evidence>
<dbReference type="Gene3D" id="1.25.40.10">
    <property type="entry name" value="Tetratricopeptide repeat domain"/>
    <property type="match status" value="1"/>
</dbReference>
<evidence type="ECO:0000313" key="2">
    <source>
        <dbReference type="EMBL" id="SFV58383.1"/>
    </source>
</evidence>
<gene>
    <name evidence="2" type="ORF">MNB_SM-4-1615</name>
</gene>
<accession>A0A1W1BY00</accession>